<evidence type="ECO:0000313" key="1">
    <source>
        <dbReference type="EMBL" id="JAD65884.1"/>
    </source>
</evidence>
<accession>A0A0A9BPH7</accession>
<sequence length="35" mass="4335">MWSGYGAQIYYSNHFPLVILKQCIMRFIQWGRWKL</sequence>
<proteinExistence type="predicted"/>
<dbReference type="EMBL" id="GBRH01232011">
    <property type="protein sequence ID" value="JAD65884.1"/>
    <property type="molecule type" value="Transcribed_RNA"/>
</dbReference>
<reference evidence="1" key="2">
    <citation type="journal article" date="2015" name="Data Brief">
        <title>Shoot transcriptome of the giant reed, Arundo donax.</title>
        <authorList>
            <person name="Barrero R.A."/>
            <person name="Guerrero F.D."/>
            <person name="Moolhuijzen P."/>
            <person name="Goolsby J.A."/>
            <person name="Tidwell J."/>
            <person name="Bellgard S.E."/>
            <person name="Bellgard M.I."/>
        </authorList>
    </citation>
    <scope>NUCLEOTIDE SEQUENCE</scope>
    <source>
        <tissue evidence="1">Shoot tissue taken approximately 20 cm above the soil surface</tissue>
    </source>
</reference>
<name>A0A0A9BPH7_ARUDO</name>
<reference evidence="1" key="1">
    <citation type="submission" date="2014-09" db="EMBL/GenBank/DDBJ databases">
        <authorList>
            <person name="Magalhaes I.L.F."/>
            <person name="Oliveira U."/>
            <person name="Santos F.R."/>
            <person name="Vidigal T.H.D.A."/>
            <person name="Brescovit A.D."/>
            <person name="Santos A.J."/>
        </authorList>
    </citation>
    <scope>NUCLEOTIDE SEQUENCE</scope>
    <source>
        <tissue evidence="1">Shoot tissue taken approximately 20 cm above the soil surface</tissue>
    </source>
</reference>
<dbReference type="AlphaFoldDB" id="A0A0A9BPH7"/>
<organism evidence="1">
    <name type="scientific">Arundo donax</name>
    <name type="common">Giant reed</name>
    <name type="synonym">Donax arundinaceus</name>
    <dbReference type="NCBI Taxonomy" id="35708"/>
    <lineage>
        <taxon>Eukaryota</taxon>
        <taxon>Viridiplantae</taxon>
        <taxon>Streptophyta</taxon>
        <taxon>Embryophyta</taxon>
        <taxon>Tracheophyta</taxon>
        <taxon>Spermatophyta</taxon>
        <taxon>Magnoliopsida</taxon>
        <taxon>Liliopsida</taxon>
        <taxon>Poales</taxon>
        <taxon>Poaceae</taxon>
        <taxon>PACMAD clade</taxon>
        <taxon>Arundinoideae</taxon>
        <taxon>Arundineae</taxon>
        <taxon>Arundo</taxon>
    </lineage>
</organism>
<protein>
    <submittedName>
        <fullName evidence="1">Uncharacterized protein</fullName>
    </submittedName>
</protein>